<feature type="region of interest" description="Disordered" evidence="1">
    <location>
        <begin position="275"/>
        <end position="300"/>
    </location>
</feature>
<feature type="compositionally biased region" description="Basic and acidic residues" evidence="1">
    <location>
        <begin position="108"/>
        <end position="117"/>
    </location>
</feature>
<proteinExistence type="predicted"/>
<feature type="region of interest" description="Disordered" evidence="1">
    <location>
        <begin position="29"/>
        <end position="58"/>
    </location>
</feature>
<evidence type="ECO:0000313" key="2">
    <source>
        <dbReference type="EMBL" id="KAL3044820.1"/>
    </source>
</evidence>
<keyword evidence="3" id="KW-1185">Reference proteome</keyword>
<reference evidence="2 3" key="1">
    <citation type="journal article" date="2022" name="G3 (Bethesda)">
        <title>Evaluating Illumina-, Nanopore-, and PacBio-based genome assembly strategies with the bald notothen, Trematomus borchgrevinki.</title>
        <authorList>
            <person name="Rayamajhi N."/>
            <person name="Cheng C.C."/>
            <person name="Catchen J.M."/>
        </authorList>
    </citation>
    <scope>NUCLEOTIDE SEQUENCE [LARGE SCALE GENOMIC DNA]</scope>
    <source>
        <strain evidence="2">AGRC-2024</strain>
    </source>
</reference>
<accession>A0ABD2FTE7</accession>
<dbReference type="AlphaFoldDB" id="A0ABD2FTE7"/>
<name>A0ABD2FTE7_PAGBO</name>
<comment type="caution">
    <text evidence="2">The sequence shown here is derived from an EMBL/GenBank/DDBJ whole genome shotgun (WGS) entry which is preliminary data.</text>
</comment>
<feature type="region of interest" description="Disordered" evidence="1">
    <location>
        <begin position="88"/>
        <end position="131"/>
    </location>
</feature>
<sequence>MEQCESAAALLESVREQEVQFEQLTRALEDERRRVGLPATSPSTLGRPLPHTQNGRLGDADIERLKLIDSYINGTQYRMVDPAHGALDDSYTPEDDSQEVHSVFSDEGTTRRQDNGMKKPISRTVLPSDSMSIDGGLSVSGMGGYSATLDRSYRQAVPSDYPTATVPRNYHYAPVGGYDDYRGGPPSEAYTSLSRGSHMDERYRPVDGYRTLDSGYRAPSRQQLDPYAAQPQVSRGMRALGSALEVRYGHGHYGLEDDQRSVGYDDYGMGPPTHAPRGLRHHARPGSWPRCYGQKKTEEL</sequence>
<evidence type="ECO:0000313" key="3">
    <source>
        <dbReference type="Proteomes" id="UP001619887"/>
    </source>
</evidence>
<dbReference type="EMBL" id="JBIYXZ010002087">
    <property type="protein sequence ID" value="KAL3044820.1"/>
    <property type="molecule type" value="Genomic_DNA"/>
</dbReference>
<organism evidence="2 3">
    <name type="scientific">Pagothenia borchgrevinki</name>
    <name type="common">Bald rockcod</name>
    <name type="synonym">Trematomus borchgrevinki</name>
    <dbReference type="NCBI Taxonomy" id="8213"/>
    <lineage>
        <taxon>Eukaryota</taxon>
        <taxon>Metazoa</taxon>
        <taxon>Chordata</taxon>
        <taxon>Craniata</taxon>
        <taxon>Vertebrata</taxon>
        <taxon>Euteleostomi</taxon>
        <taxon>Actinopterygii</taxon>
        <taxon>Neopterygii</taxon>
        <taxon>Teleostei</taxon>
        <taxon>Neoteleostei</taxon>
        <taxon>Acanthomorphata</taxon>
        <taxon>Eupercaria</taxon>
        <taxon>Perciformes</taxon>
        <taxon>Notothenioidei</taxon>
        <taxon>Nototheniidae</taxon>
        <taxon>Pagothenia</taxon>
    </lineage>
</organism>
<evidence type="ECO:0000256" key="1">
    <source>
        <dbReference type="SAM" id="MobiDB-lite"/>
    </source>
</evidence>
<gene>
    <name evidence="2" type="ORF">OYC64_013154</name>
</gene>
<protein>
    <submittedName>
        <fullName evidence="2">Uncharacterized protein</fullName>
    </submittedName>
</protein>
<dbReference type="Proteomes" id="UP001619887">
    <property type="component" value="Unassembled WGS sequence"/>
</dbReference>
<reference evidence="2 3" key="2">
    <citation type="journal article" date="2024" name="G3 (Bethesda)">
        <title>The genome of the cryopelagic Antarctic bald notothen, Trematomus borchgrevinki.</title>
        <authorList>
            <person name="Rayamajhi N."/>
            <person name="Rivera-Colon A.G."/>
            <person name="Minhas B.F."/>
            <person name="Cheng C.C."/>
            <person name="Catchen J.M."/>
        </authorList>
    </citation>
    <scope>NUCLEOTIDE SEQUENCE [LARGE SCALE GENOMIC DNA]</scope>
    <source>
        <strain evidence="2">AGRC-2024</strain>
    </source>
</reference>